<dbReference type="EMBL" id="CZQD01000046">
    <property type="protein sequence ID" value="CUS57615.1"/>
    <property type="molecule type" value="Genomic_DNA"/>
</dbReference>
<organism evidence="1">
    <name type="scientific">hydrothermal vent metagenome</name>
    <dbReference type="NCBI Taxonomy" id="652676"/>
    <lineage>
        <taxon>unclassified sequences</taxon>
        <taxon>metagenomes</taxon>
        <taxon>ecological metagenomes</taxon>
    </lineage>
</organism>
<sequence length="39" mass="4279">MNGFDAHGPDVRGDGPSVKMAFAVIPRGERAVRRVRSRI</sequence>
<dbReference type="AlphaFoldDB" id="A0A160U0H2"/>
<proteinExistence type="predicted"/>
<evidence type="ECO:0000313" key="1">
    <source>
        <dbReference type="EMBL" id="CUS57615.1"/>
    </source>
</evidence>
<reference evidence="1" key="1">
    <citation type="submission" date="2015-10" db="EMBL/GenBank/DDBJ databases">
        <authorList>
            <person name="Gilbert D.G."/>
        </authorList>
    </citation>
    <scope>NUCLEOTIDE SEQUENCE</scope>
</reference>
<gene>
    <name evidence="1" type="ORF">MGWOODY_Hyp2311</name>
</gene>
<protein>
    <submittedName>
        <fullName evidence="1">Uncharacterized protein</fullName>
    </submittedName>
</protein>
<accession>A0A160U0H2</accession>
<name>A0A160U0H2_9ZZZZ</name>